<dbReference type="RefSeq" id="WP_014845419.1">
    <property type="nucleotide sequence ID" value="NZ_CAUVFS010000008.1"/>
</dbReference>
<evidence type="ECO:0000313" key="3">
    <source>
        <dbReference type="EMBL" id="VEH69023.1"/>
    </source>
</evidence>
<name>A0A3N4D161_9ACTN</name>
<dbReference type="Proteomes" id="UP000677180">
    <property type="component" value="Chromosome"/>
</dbReference>
<evidence type="ECO:0000256" key="1">
    <source>
        <dbReference type="SAM" id="Phobius"/>
    </source>
</evidence>
<feature type="transmembrane region" description="Helical" evidence="1">
    <location>
        <begin position="7"/>
        <end position="25"/>
    </location>
</feature>
<feature type="transmembrane region" description="Helical" evidence="1">
    <location>
        <begin position="115"/>
        <end position="134"/>
    </location>
</feature>
<feature type="transmembrane region" description="Helical" evidence="1">
    <location>
        <begin position="82"/>
        <end position="103"/>
    </location>
</feature>
<dbReference type="EMBL" id="LR134406">
    <property type="protein sequence ID" value="VEH69023.1"/>
    <property type="molecule type" value="Genomic_DNA"/>
</dbReference>
<accession>A0A3N4D161</accession>
<gene>
    <name evidence="2" type="ORF">J5A53_14250</name>
    <name evidence="3" type="ORF">NCTC12967_00287</name>
</gene>
<reference evidence="2" key="2">
    <citation type="submission" date="2021-03" db="EMBL/GenBank/DDBJ databases">
        <title>Human Oral Microbial Genomes.</title>
        <authorList>
            <person name="Johnston C.D."/>
            <person name="Chen T."/>
            <person name="Dewhirst F.E."/>
        </authorList>
    </citation>
    <scope>NUCLEOTIDE SEQUENCE</scope>
    <source>
        <strain evidence="2">F0714</strain>
    </source>
</reference>
<feature type="transmembrane region" description="Helical" evidence="1">
    <location>
        <begin position="52"/>
        <end position="70"/>
    </location>
</feature>
<dbReference type="Proteomes" id="UP000273044">
    <property type="component" value="Chromosome"/>
</dbReference>
<evidence type="ECO:0000313" key="4">
    <source>
        <dbReference type="Proteomes" id="UP000273044"/>
    </source>
</evidence>
<protein>
    <submittedName>
        <fullName evidence="3">Uncharacterized protein</fullName>
    </submittedName>
</protein>
<keyword evidence="1" id="KW-0472">Membrane</keyword>
<keyword evidence="1" id="KW-1133">Transmembrane helix</keyword>
<dbReference type="AlphaFoldDB" id="A0A3N4D161"/>
<keyword evidence="1" id="KW-0812">Transmembrane</keyword>
<dbReference type="OrthoDB" id="9934951at2"/>
<sequence length="142" mass="14816">MSKFTPAVAYSGAAVSAALAVLAIVDQTSAHWTRRDVASHYGSHGLDPDPNLLTILLAVSFLCAALLFALGVRAQSRGKKGAARGLAITIAVCGLAFATLATFSSEYGGPVLVMFWRVLPWVVPMIAVADLMTIKSSTRPAA</sequence>
<reference evidence="3 4" key="1">
    <citation type="submission" date="2018-12" db="EMBL/GenBank/DDBJ databases">
        <authorList>
            <consortium name="Pathogen Informatics"/>
        </authorList>
    </citation>
    <scope>NUCLEOTIDE SEQUENCE [LARGE SCALE GENOMIC DNA]</scope>
    <source>
        <strain evidence="3 4">NCTC12967</strain>
    </source>
</reference>
<proteinExistence type="predicted"/>
<dbReference type="GeneID" id="64405786"/>
<dbReference type="EMBL" id="CP072385">
    <property type="protein sequence ID" value="QUC10902.1"/>
    <property type="molecule type" value="Genomic_DNA"/>
</dbReference>
<evidence type="ECO:0000313" key="2">
    <source>
        <dbReference type="EMBL" id="QUC10902.1"/>
    </source>
</evidence>
<organism evidence="3 4">
    <name type="scientific">Arachnia propionica</name>
    <dbReference type="NCBI Taxonomy" id="1750"/>
    <lineage>
        <taxon>Bacteria</taxon>
        <taxon>Bacillati</taxon>
        <taxon>Actinomycetota</taxon>
        <taxon>Actinomycetes</taxon>
        <taxon>Propionibacteriales</taxon>
        <taxon>Propionibacteriaceae</taxon>
        <taxon>Arachnia</taxon>
    </lineage>
</organism>
<keyword evidence="4" id="KW-1185">Reference proteome</keyword>